<dbReference type="Proteomes" id="UP000199382">
    <property type="component" value="Unassembled WGS sequence"/>
</dbReference>
<dbReference type="Pfam" id="PF00294">
    <property type="entry name" value="PfkB"/>
    <property type="match status" value="1"/>
</dbReference>
<evidence type="ECO:0000256" key="3">
    <source>
        <dbReference type="ARBA" id="ARBA00022741"/>
    </source>
</evidence>
<dbReference type="InterPro" id="IPR011877">
    <property type="entry name" value="Ribokinase"/>
</dbReference>
<keyword evidence="12" id="KW-1185">Reference proteome</keyword>
<dbReference type="InterPro" id="IPR029056">
    <property type="entry name" value="Ribokinase-like"/>
</dbReference>
<feature type="active site" description="Proton acceptor" evidence="9">
    <location>
        <position position="240"/>
    </location>
</feature>
<dbReference type="GO" id="GO:0005524">
    <property type="term" value="F:ATP binding"/>
    <property type="evidence" value="ECO:0007669"/>
    <property type="project" value="UniProtKB-UniRule"/>
</dbReference>
<keyword evidence="8 9" id="KW-0119">Carbohydrate metabolism</keyword>
<feature type="binding site" evidence="9">
    <location>
        <position position="273"/>
    </location>
    <ligand>
        <name>K(+)</name>
        <dbReference type="ChEBI" id="CHEBI:29103"/>
    </ligand>
</feature>
<feature type="binding site" evidence="9">
    <location>
        <position position="270"/>
    </location>
    <ligand>
        <name>K(+)</name>
        <dbReference type="ChEBI" id="CHEBI:29103"/>
    </ligand>
</feature>
<evidence type="ECO:0000313" key="12">
    <source>
        <dbReference type="Proteomes" id="UP000199382"/>
    </source>
</evidence>
<evidence type="ECO:0000256" key="1">
    <source>
        <dbReference type="ARBA" id="ARBA00022679"/>
    </source>
</evidence>
<gene>
    <name evidence="9" type="primary">rbsK</name>
    <name evidence="11" type="ORF">SAMN04488026_100747</name>
</gene>
<dbReference type="RefSeq" id="WP_093150903.1">
    <property type="nucleotide sequence ID" value="NZ_FNEK01000007.1"/>
</dbReference>
<feature type="binding site" evidence="9">
    <location>
        <begin position="239"/>
        <end position="240"/>
    </location>
    <ligand>
        <name>ATP</name>
        <dbReference type="ChEBI" id="CHEBI:30616"/>
    </ligand>
</feature>
<dbReference type="AlphaFoldDB" id="A0A1G8NF33"/>
<evidence type="ECO:0000256" key="9">
    <source>
        <dbReference type="HAMAP-Rule" id="MF_01987"/>
    </source>
</evidence>
<comment type="subunit">
    <text evidence="9">Homodimer.</text>
</comment>
<comment type="pathway">
    <text evidence="9">Carbohydrate metabolism; D-ribose degradation; D-ribose 5-phosphate from beta-D-ribopyranose: step 2/2.</text>
</comment>
<organism evidence="11 12">
    <name type="scientific">Aliiruegeria lutimaris</name>
    <dbReference type="NCBI Taxonomy" id="571298"/>
    <lineage>
        <taxon>Bacteria</taxon>
        <taxon>Pseudomonadati</taxon>
        <taxon>Pseudomonadota</taxon>
        <taxon>Alphaproteobacteria</taxon>
        <taxon>Rhodobacterales</taxon>
        <taxon>Roseobacteraceae</taxon>
        <taxon>Aliiruegeria</taxon>
    </lineage>
</organism>
<dbReference type="CDD" id="cd01174">
    <property type="entry name" value="ribokinase"/>
    <property type="match status" value="1"/>
</dbReference>
<comment type="caution">
    <text evidence="9">Lacks conserved residue(s) required for the propagation of feature annotation.</text>
</comment>
<comment type="activity regulation">
    <text evidence="9">Activated by a monovalent cation that binds near, but not in, the active site. The most likely occupant of the site in vivo is potassium. Ion binding induces a conformational change that may alter substrate affinity.</text>
</comment>
<feature type="binding site" evidence="9">
    <location>
        <position position="180"/>
    </location>
    <ligand>
        <name>ATP</name>
        <dbReference type="ChEBI" id="CHEBI:30616"/>
    </ligand>
</feature>
<keyword evidence="1 9" id="KW-0808">Transferase</keyword>
<comment type="similarity">
    <text evidence="9">Belongs to the carbohydrate kinase PfkB family. Ribokinase subfamily.</text>
</comment>
<comment type="cofactor">
    <cofactor evidence="9">
        <name>Mg(2+)</name>
        <dbReference type="ChEBI" id="CHEBI:18420"/>
    </cofactor>
    <text evidence="9">Requires a divalent cation, most likely magnesium in vivo, as an electrophilic catalyst to aid phosphoryl group transfer. It is the chelate of the metal and the nucleotide that is the actual substrate.</text>
</comment>
<keyword evidence="5 9" id="KW-0067">ATP-binding</keyword>
<keyword evidence="2 9" id="KW-0479">Metal-binding</keyword>
<evidence type="ECO:0000256" key="7">
    <source>
        <dbReference type="ARBA" id="ARBA00022958"/>
    </source>
</evidence>
<evidence type="ECO:0000256" key="6">
    <source>
        <dbReference type="ARBA" id="ARBA00022842"/>
    </source>
</evidence>
<accession>A0A1G8NF33</accession>
<dbReference type="HAMAP" id="MF_01987">
    <property type="entry name" value="Ribokinase"/>
    <property type="match status" value="1"/>
</dbReference>
<evidence type="ECO:0000313" key="11">
    <source>
        <dbReference type="EMBL" id="SDI78706.1"/>
    </source>
</evidence>
<feature type="binding site" evidence="9">
    <location>
        <position position="234"/>
    </location>
    <ligand>
        <name>K(+)</name>
        <dbReference type="ChEBI" id="CHEBI:29103"/>
    </ligand>
</feature>
<dbReference type="SUPFAM" id="SSF53613">
    <property type="entry name" value="Ribokinase-like"/>
    <property type="match status" value="1"/>
</dbReference>
<feature type="binding site" evidence="9">
    <location>
        <begin position="10"/>
        <end position="12"/>
    </location>
    <ligand>
        <name>substrate</name>
    </ligand>
</feature>
<dbReference type="OrthoDB" id="9775849at2"/>
<dbReference type="GO" id="GO:0019303">
    <property type="term" value="P:D-ribose catabolic process"/>
    <property type="evidence" value="ECO:0007669"/>
    <property type="project" value="UniProtKB-UniRule"/>
</dbReference>
<name>A0A1G8NF33_9RHOB</name>
<keyword evidence="3 9" id="KW-0547">Nucleotide-binding</keyword>
<keyword evidence="9" id="KW-0963">Cytoplasm</keyword>
<feature type="binding site" evidence="9">
    <location>
        <position position="275"/>
    </location>
    <ligand>
        <name>K(+)</name>
        <dbReference type="ChEBI" id="CHEBI:29103"/>
    </ligand>
</feature>
<dbReference type="EC" id="2.7.1.15" evidence="9"/>
<evidence type="ECO:0000259" key="10">
    <source>
        <dbReference type="Pfam" id="PF00294"/>
    </source>
</evidence>
<dbReference type="PRINTS" id="PR00990">
    <property type="entry name" value="RIBOKINASE"/>
</dbReference>
<keyword evidence="6 9" id="KW-0460">Magnesium</keyword>
<dbReference type="STRING" id="571298.SAMN04488026_100747"/>
<feature type="domain" description="Carbohydrate kinase PfkB" evidence="10">
    <location>
        <begin position="6"/>
        <end position="282"/>
    </location>
</feature>
<dbReference type="GO" id="GO:0004747">
    <property type="term" value="F:ribokinase activity"/>
    <property type="evidence" value="ECO:0007669"/>
    <property type="project" value="UniProtKB-UniRule"/>
</dbReference>
<comment type="function">
    <text evidence="9">Catalyzes the phosphorylation of ribose at O-5 in a reaction requiring ATP and magnesium. The resulting D-ribose-5-phosphate can then be used either for sythesis of nucleotides, histidine, and tryptophan, or as a component of the pentose phosphate pathway.</text>
</comment>
<evidence type="ECO:0000256" key="2">
    <source>
        <dbReference type="ARBA" id="ARBA00022723"/>
    </source>
</evidence>
<dbReference type="InterPro" id="IPR002139">
    <property type="entry name" value="Ribo/fructo_kinase"/>
</dbReference>
<feature type="binding site" evidence="9">
    <location>
        <begin position="38"/>
        <end position="42"/>
    </location>
    <ligand>
        <name>substrate</name>
    </ligand>
</feature>
<dbReference type="UniPathway" id="UPA00916">
    <property type="reaction ID" value="UER00889"/>
</dbReference>
<dbReference type="Gene3D" id="3.40.1190.20">
    <property type="match status" value="1"/>
</dbReference>
<keyword evidence="4 9" id="KW-0418">Kinase</keyword>
<dbReference type="PANTHER" id="PTHR10584:SF166">
    <property type="entry name" value="RIBOKINASE"/>
    <property type="match status" value="1"/>
</dbReference>
<evidence type="ECO:0000256" key="8">
    <source>
        <dbReference type="ARBA" id="ARBA00023277"/>
    </source>
</evidence>
<sequence>MAIYNLGSINIDWFYRVDNCPVNGETVAATGCVNGLGGKGANQSVAAARAGSVVHHIGSVGGEGVWAMEQLKAMGVDATHVAIELAGPTGHALIFVTPDGENRIVIYPGANRMIEEADVKTALARAKAEDMLLMQNETNAQVYAAKLARARGMRVVYSAAPFQLAAVREAMPHVDLLAVNEVEAQQLAEAMGLAMTDLPVPELLVTHGAKGATWYDLKNGEMLTVPAPEVDPVDTTGAGDTFVGYFCAGRDQGVETVECLELAVNAAALKVTRDGTSEAIPTLPEVRLFLEESR</sequence>
<feature type="binding site" evidence="9">
    <location>
        <begin position="206"/>
        <end position="211"/>
    </location>
    <ligand>
        <name>ATP</name>
        <dbReference type="ChEBI" id="CHEBI:30616"/>
    </ligand>
</feature>
<feature type="binding site" evidence="9">
    <location>
        <position position="240"/>
    </location>
    <ligand>
        <name>substrate</name>
    </ligand>
</feature>
<evidence type="ECO:0000256" key="4">
    <source>
        <dbReference type="ARBA" id="ARBA00022777"/>
    </source>
</evidence>
<dbReference type="GO" id="GO:0005737">
    <property type="term" value="C:cytoplasm"/>
    <property type="evidence" value="ECO:0007669"/>
    <property type="project" value="UniProtKB-SubCell"/>
</dbReference>
<evidence type="ECO:0000256" key="5">
    <source>
        <dbReference type="ARBA" id="ARBA00022840"/>
    </source>
</evidence>
<feature type="binding site" evidence="9">
    <location>
        <position position="236"/>
    </location>
    <ligand>
        <name>K(+)</name>
        <dbReference type="ChEBI" id="CHEBI:29103"/>
    </ligand>
</feature>
<dbReference type="PANTHER" id="PTHR10584">
    <property type="entry name" value="SUGAR KINASE"/>
    <property type="match status" value="1"/>
</dbReference>
<keyword evidence="7 9" id="KW-0630">Potassium</keyword>
<dbReference type="GO" id="GO:0046872">
    <property type="term" value="F:metal ion binding"/>
    <property type="evidence" value="ECO:0007669"/>
    <property type="project" value="UniProtKB-KW"/>
</dbReference>
<proteinExistence type="inferred from homology"/>
<feature type="binding site" evidence="9">
    <location>
        <position position="137"/>
    </location>
    <ligand>
        <name>substrate</name>
    </ligand>
</feature>
<reference evidence="11 12" key="1">
    <citation type="submission" date="2016-10" db="EMBL/GenBank/DDBJ databases">
        <authorList>
            <person name="de Groot N.N."/>
        </authorList>
    </citation>
    <scope>NUCLEOTIDE SEQUENCE [LARGE SCALE GENOMIC DNA]</scope>
    <source>
        <strain evidence="11 12">DSM 25294</strain>
    </source>
</reference>
<dbReference type="InterPro" id="IPR011611">
    <property type="entry name" value="PfkB_dom"/>
</dbReference>
<comment type="subcellular location">
    <subcellularLocation>
        <location evidence="9">Cytoplasm</location>
    </subcellularLocation>
</comment>
<protein>
    <recommendedName>
        <fullName evidence="9">Ribokinase</fullName>
        <shortName evidence="9">RK</shortName>
        <ecNumber evidence="9">2.7.1.15</ecNumber>
    </recommendedName>
</protein>
<comment type="catalytic activity">
    <reaction evidence="9">
        <text>D-ribose + ATP = D-ribose 5-phosphate + ADP + H(+)</text>
        <dbReference type="Rhea" id="RHEA:13697"/>
        <dbReference type="ChEBI" id="CHEBI:15378"/>
        <dbReference type="ChEBI" id="CHEBI:30616"/>
        <dbReference type="ChEBI" id="CHEBI:47013"/>
        <dbReference type="ChEBI" id="CHEBI:78346"/>
        <dbReference type="ChEBI" id="CHEBI:456216"/>
        <dbReference type="EC" id="2.7.1.15"/>
    </reaction>
</comment>
<dbReference type="EMBL" id="FNEK01000007">
    <property type="protein sequence ID" value="SDI78706.1"/>
    <property type="molecule type" value="Genomic_DNA"/>
</dbReference>